<dbReference type="InterPro" id="IPR029510">
    <property type="entry name" value="Ald_DH_CS_GLU"/>
</dbReference>
<sequence>MDDAVKAFINEKGVSEQTRAFLNRSKAHFIANAWHSSEESIEVIEPCTGGILATVPCGDSATVDHAVREANKAFSGGEWSETTPAQRARVLTRMADLVEDKLQTLAEIESLDAGKAIAGCKEVDIGGSIDLLRYMAGWATKIDGATRSVSVPGDNFAFTLKEPVGVVGAIVPWNWPFNMAIWKLAAPLAVGCSVVLKPAQLTPLSMLYFAELCLEAGLPPGALNIVLGRGSVVGEALVNHPDINKVSFTGSTPVGIGVGQAAIGNLNPVTLELGGKSPMVVFADADIQRVVDATQQSVFFNTGQVCSAGSRVYIQREIYEQTVGAIAARASSMAVGHVLDENTEMGPAISAGQKASVLDYIAIGKEEGARVVCGGEDPGGEGFFVQPTLLADCHNGMRVVQEEIFGPVLVAIPFDTEEEGVRLANDNIYGLAASVFTQDVSRAHRLIRQLEAGTVWVNTHDMIDANTPFGGVKQSGFGKDLGPEQLDHYLKTKAVWMAL</sequence>
<evidence type="ECO:0000256" key="2">
    <source>
        <dbReference type="PROSITE-ProRule" id="PRU10007"/>
    </source>
</evidence>
<evidence type="ECO:0000259" key="4">
    <source>
        <dbReference type="Pfam" id="PF00171"/>
    </source>
</evidence>
<dbReference type="InterPro" id="IPR015590">
    <property type="entry name" value="Aldehyde_DH_dom"/>
</dbReference>
<evidence type="ECO:0000256" key="1">
    <source>
        <dbReference type="ARBA" id="ARBA00023002"/>
    </source>
</evidence>
<comment type="similarity">
    <text evidence="3">Belongs to the aldehyde dehydrogenase family.</text>
</comment>
<dbReference type="EMBL" id="CP136865">
    <property type="protein sequence ID" value="WOJ97767.1"/>
    <property type="molecule type" value="Genomic_DNA"/>
</dbReference>
<proteinExistence type="inferred from homology"/>
<dbReference type="PROSITE" id="PS00070">
    <property type="entry name" value="ALDEHYDE_DEHYDR_CYS"/>
    <property type="match status" value="1"/>
</dbReference>
<dbReference type="Pfam" id="PF00171">
    <property type="entry name" value="Aldedh"/>
    <property type="match status" value="1"/>
</dbReference>
<keyword evidence="6" id="KW-1185">Reference proteome</keyword>
<dbReference type="InterPro" id="IPR016162">
    <property type="entry name" value="Ald_DH_N"/>
</dbReference>
<protein>
    <submittedName>
        <fullName evidence="5">Aldehyde dehydrogenase family protein</fullName>
    </submittedName>
</protein>
<feature type="active site" evidence="2">
    <location>
        <position position="272"/>
    </location>
</feature>
<dbReference type="PROSITE" id="PS00687">
    <property type="entry name" value="ALDEHYDE_DEHYDR_GLU"/>
    <property type="match status" value="1"/>
</dbReference>
<dbReference type="InterPro" id="IPR016160">
    <property type="entry name" value="Ald_DH_CS_CYS"/>
</dbReference>
<gene>
    <name evidence="5" type="ORF">R0137_04125</name>
</gene>
<dbReference type="InterPro" id="IPR016161">
    <property type="entry name" value="Ald_DH/histidinol_DH"/>
</dbReference>
<reference evidence="5 6" key="1">
    <citation type="submission" date="2023-10" db="EMBL/GenBank/DDBJ databases">
        <title>Two novel species belonging to the OM43/NOR5 clade.</title>
        <authorList>
            <person name="Park M."/>
        </authorList>
    </citation>
    <scope>NUCLEOTIDE SEQUENCE [LARGE SCALE GENOMIC DNA]</scope>
    <source>
        <strain evidence="5 6">IMCC45268</strain>
    </source>
</reference>
<dbReference type="InterPro" id="IPR016163">
    <property type="entry name" value="Ald_DH_C"/>
</dbReference>
<keyword evidence="1 3" id="KW-0560">Oxidoreductase</keyword>
<dbReference type="SUPFAM" id="SSF53720">
    <property type="entry name" value="ALDH-like"/>
    <property type="match status" value="1"/>
</dbReference>
<dbReference type="Gene3D" id="3.40.605.10">
    <property type="entry name" value="Aldehyde Dehydrogenase, Chain A, domain 1"/>
    <property type="match status" value="1"/>
</dbReference>
<dbReference type="Proteomes" id="UP001626549">
    <property type="component" value="Chromosome"/>
</dbReference>
<evidence type="ECO:0000256" key="3">
    <source>
        <dbReference type="RuleBase" id="RU003345"/>
    </source>
</evidence>
<dbReference type="RefSeq" id="WP_407328772.1">
    <property type="nucleotide sequence ID" value="NZ_CP136865.1"/>
</dbReference>
<accession>A0ABZ0IE01</accession>
<dbReference type="PANTHER" id="PTHR11699">
    <property type="entry name" value="ALDEHYDE DEHYDROGENASE-RELATED"/>
    <property type="match status" value="1"/>
</dbReference>
<evidence type="ECO:0000313" key="6">
    <source>
        <dbReference type="Proteomes" id="UP001626549"/>
    </source>
</evidence>
<name>A0ABZ0IE01_9GAMM</name>
<evidence type="ECO:0000313" key="5">
    <source>
        <dbReference type="EMBL" id="WOJ97767.1"/>
    </source>
</evidence>
<dbReference type="Gene3D" id="3.40.309.10">
    <property type="entry name" value="Aldehyde Dehydrogenase, Chain A, domain 2"/>
    <property type="match status" value="1"/>
</dbReference>
<organism evidence="5 6">
    <name type="scientific">Congregibacter brevis</name>
    <dbReference type="NCBI Taxonomy" id="3081201"/>
    <lineage>
        <taxon>Bacteria</taxon>
        <taxon>Pseudomonadati</taxon>
        <taxon>Pseudomonadota</taxon>
        <taxon>Gammaproteobacteria</taxon>
        <taxon>Cellvibrionales</taxon>
        <taxon>Halieaceae</taxon>
        <taxon>Congregibacter</taxon>
    </lineage>
</organism>
<feature type="domain" description="Aldehyde dehydrogenase" evidence="4">
    <location>
        <begin position="36"/>
        <end position="495"/>
    </location>
</feature>